<dbReference type="AlphaFoldDB" id="A0A3N2SBV7"/>
<name>A0A3N2SBV7_9ENTR</name>
<sequence>MKTLMKTQLRNELIGQAILTLLVQKSPISERTLLKQLRNIQTLAPDPVRQEALQELIAELSARVKKVTSDAVKVTRENDSEVRKSQPGDEKRRADILHNTHKLH</sequence>
<feature type="compositionally biased region" description="Basic and acidic residues" evidence="1">
    <location>
        <begin position="74"/>
        <end position="98"/>
    </location>
</feature>
<feature type="region of interest" description="Disordered" evidence="1">
    <location>
        <begin position="74"/>
        <end position="104"/>
    </location>
</feature>
<proteinExistence type="predicted"/>
<protein>
    <submittedName>
        <fullName evidence="2">Uncharacterized protein</fullName>
    </submittedName>
</protein>
<evidence type="ECO:0000313" key="3">
    <source>
        <dbReference type="Proteomes" id="UP000268051"/>
    </source>
</evidence>
<comment type="caution">
    <text evidence="2">The sequence shown here is derived from an EMBL/GenBank/DDBJ whole genome shotgun (WGS) entry which is preliminary data.</text>
</comment>
<accession>A0A3N2SBV7</accession>
<evidence type="ECO:0000313" key="2">
    <source>
        <dbReference type="EMBL" id="ROU17194.1"/>
    </source>
</evidence>
<reference evidence="2 3" key="1">
    <citation type="submission" date="2018-10" db="EMBL/GenBank/DDBJ databases">
        <title>Horizontal transference of carbapenem resistance between Klebsiella pneumoniae and Kluyvera ascorbata during abdominal infection: a case report.</title>
        <authorList>
            <person name="Raro O.H.F."/>
            <person name="Lima-Morales D."/>
            <person name="Barth A.L."/>
            <person name="Paim T.G.S."/>
            <person name="Mott M.P."/>
            <person name="Riche C.V.W."/>
            <person name="Teixeira U.F."/>
            <person name="Waechter F."/>
            <person name="Dias C.A.G."/>
        </authorList>
    </citation>
    <scope>NUCLEOTIDE SEQUENCE [LARGE SCALE GENOMIC DNA]</scope>
    <source>
        <strain evidence="2 3">OT2</strain>
    </source>
</reference>
<organism evidence="2 3">
    <name type="scientific">Kluyvera ascorbata</name>
    <dbReference type="NCBI Taxonomy" id="51288"/>
    <lineage>
        <taxon>Bacteria</taxon>
        <taxon>Pseudomonadati</taxon>
        <taxon>Pseudomonadota</taxon>
        <taxon>Gammaproteobacteria</taxon>
        <taxon>Enterobacterales</taxon>
        <taxon>Enterobacteriaceae</taxon>
        <taxon>Kluyvera</taxon>
    </lineage>
</organism>
<dbReference type="EMBL" id="RHFN01000003">
    <property type="protein sequence ID" value="ROU17194.1"/>
    <property type="molecule type" value="Genomic_DNA"/>
</dbReference>
<dbReference type="Proteomes" id="UP000268051">
    <property type="component" value="Unassembled WGS sequence"/>
</dbReference>
<evidence type="ECO:0000256" key="1">
    <source>
        <dbReference type="SAM" id="MobiDB-lite"/>
    </source>
</evidence>
<gene>
    <name evidence="2" type="ORF">EB837_04585</name>
</gene>